<protein>
    <recommendedName>
        <fullName evidence="3">Phage protein</fullName>
    </recommendedName>
</protein>
<dbReference type="RefSeq" id="WP_035761312.1">
    <property type="nucleotide sequence ID" value="NZ_AP019716.1"/>
</dbReference>
<accession>A0AAP9RCS7</accession>
<dbReference type="GeneID" id="92943362"/>
<evidence type="ECO:0008006" key="3">
    <source>
        <dbReference type="Google" id="ProtNLM"/>
    </source>
</evidence>
<name>A0AAP9RCS7_CLOBU</name>
<dbReference type="AlphaFoldDB" id="A0AAP9RCS7"/>
<gene>
    <name evidence="1" type="ORF">FF104_04340</name>
</gene>
<sequence>MIIKNEKCIGSNRECNCVSTCRYLLDRFGVFECENNEFKRLTIEAGYEHELQERSKLETWSERKDYLVKETK</sequence>
<evidence type="ECO:0000313" key="1">
    <source>
        <dbReference type="EMBL" id="QMW90203.1"/>
    </source>
</evidence>
<organism evidence="1 2">
    <name type="scientific">Clostridium butyricum</name>
    <dbReference type="NCBI Taxonomy" id="1492"/>
    <lineage>
        <taxon>Bacteria</taxon>
        <taxon>Bacillati</taxon>
        <taxon>Bacillota</taxon>
        <taxon>Clostridia</taxon>
        <taxon>Eubacteriales</taxon>
        <taxon>Clostridiaceae</taxon>
        <taxon>Clostridium</taxon>
    </lineage>
</organism>
<dbReference type="Proteomes" id="UP000515243">
    <property type="component" value="Chromosome 1"/>
</dbReference>
<evidence type="ECO:0000313" key="2">
    <source>
        <dbReference type="Proteomes" id="UP000515243"/>
    </source>
</evidence>
<dbReference type="EMBL" id="CP040626">
    <property type="protein sequence ID" value="QMW90203.1"/>
    <property type="molecule type" value="Genomic_DNA"/>
</dbReference>
<reference evidence="1 2" key="1">
    <citation type="submission" date="2019-05" db="EMBL/GenBank/DDBJ databases">
        <authorList>
            <person name="Schori C."/>
            <person name="Ahrens C."/>
        </authorList>
    </citation>
    <scope>NUCLEOTIDE SEQUENCE [LARGE SCALE GENOMIC DNA]</scope>
    <source>
        <strain evidence="1 2">DSM 10702</strain>
    </source>
</reference>
<proteinExistence type="predicted"/>